<gene>
    <name evidence="1" type="ORF">AVEN_270398_1</name>
</gene>
<evidence type="ECO:0000313" key="1">
    <source>
        <dbReference type="EMBL" id="GBN18759.1"/>
    </source>
</evidence>
<proteinExistence type="predicted"/>
<sequence>MSIICACLQHFVALNQTICTVDRQHMRPESPGKKTLEVFCKDVKLHPLYPPDVVHSYYPLFQSMQSRLPEERTNSFFFFHSDPLYPKGLMLDESETR</sequence>
<accession>A0A4Y2LWC8</accession>
<reference evidence="1 2" key="1">
    <citation type="journal article" date="2019" name="Sci. Rep.">
        <title>Orb-weaving spider Araneus ventricosus genome elucidates the spidroin gene catalogue.</title>
        <authorList>
            <person name="Kono N."/>
            <person name="Nakamura H."/>
            <person name="Ohtoshi R."/>
            <person name="Moran D.A.P."/>
            <person name="Shinohara A."/>
            <person name="Yoshida Y."/>
            <person name="Fujiwara M."/>
            <person name="Mori M."/>
            <person name="Tomita M."/>
            <person name="Arakawa K."/>
        </authorList>
    </citation>
    <scope>NUCLEOTIDE SEQUENCE [LARGE SCALE GENOMIC DNA]</scope>
</reference>
<organism evidence="1 2">
    <name type="scientific">Araneus ventricosus</name>
    <name type="common">Orbweaver spider</name>
    <name type="synonym">Epeira ventricosa</name>
    <dbReference type="NCBI Taxonomy" id="182803"/>
    <lineage>
        <taxon>Eukaryota</taxon>
        <taxon>Metazoa</taxon>
        <taxon>Ecdysozoa</taxon>
        <taxon>Arthropoda</taxon>
        <taxon>Chelicerata</taxon>
        <taxon>Arachnida</taxon>
        <taxon>Araneae</taxon>
        <taxon>Araneomorphae</taxon>
        <taxon>Entelegynae</taxon>
        <taxon>Araneoidea</taxon>
        <taxon>Araneidae</taxon>
        <taxon>Araneus</taxon>
    </lineage>
</organism>
<name>A0A4Y2LWC8_ARAVE</name>
<comment type="caution">
    <text evidence="1">The sequence shown here is derived from an EMBL/GenBank/DDBJ whole genome shotgun (WGS) entry which is preliminary data.</text>
</comment>
<evidence type="ECO:0000313" key="2">
    <source>
        <dbReference type="Proteomes" id="UP000499080"/>
    </source>
</evidence>
<dbReference type="Proteomes" id="UP000499080">
    <property type="component" value="Unassembled WGS sequence"/>
</dbReference>
<dbReference type="EMBL" id="BGPR01006412">
    <property type="protein sequence ID" value="GBN18759.1"/>
    <property type="molecule type" value="Genomic_DNA"/>
</dbReference>
<dbReference type="AlphaFoldDB" id="A0A4Y2LWC8"/>
<protein>
    <submittedName>
        <fullName evidence="1">Uncharacterized protein</fullName>
    </submittedName>
</protein>
<keyword evidence="2" id="KW-1185">Reference proteome</keyword>